<keyword evidence="2" id="KW-1185">Reference proteome</keyword>
<protein>
    <submittedName>
        <fullName evidence="1">Uncharacterized protein</fullName>
    </submittedName>
</protein>
<dbReference type="AlphaFoldDB" id="A0A087U205"/>
<dbReference type="Proteomes" id="UP000054359">
    <property type="component" value="Unassembled WGS sequence"/>
</dbReference>
<feature type="non-terminal residue" evidence="1">
    <location>
        <position position="38"/>
    </location>
</feature>
<evidence type="ECO:0000313" key="1">
    <source>
        <dbReference type="EMBL" id="KFM71394.1"/>
    </source>
</evidence>
<accession>A0A087U205</accession>
<dbReference type="EMBL" id="KK117776">
    <property type="protein sequence ID" value="KFM71394.1"/>
    <property type="molecule type" value="Genomic_DNA"/>
</dbReference>
<organism evidence="1 2">
    <name type="scientific">Stegodyphus mimosarum</name>
    <name type="common">African social velvet spider</name>
    <dbReference type="NCBI Taxonomy" id="407821"/>
    <lineage>
        <taxon>Eukaryota</taxon>
        <taxon>Metazoa</taxon>
        <taxon>Ecdysozoa</taxon>
        <taxon>Arthropoda</taxon>
        <taxon>Chelicerata</taxon>
        <taxon>Arachnida</taxon>
        <taxon>Araneae</taxon>
        <taxon>Araneomorphae</taxon>
        <taxon>Entelegynae</taxon>
        <taxon>Eresoidea</taxon>
        <taxon>Eresidae</taxon>
        <taxon>Stegodyphus</taxon>
    </lineage>
</organism>
<gene>
    <name evidence="1" type="ORF">X975_10388</name>
</gene>
<evidence type="ECO:0000313" key="2">
    <source>
        <dbReference type="Proteomes" id="UP000054359"/>
    </source>
</evidence>
<proteinExistence type="predicted"/>
<reference evidence="1 2" key="1">
    <citation type="submission" date="2013-11" db="EMBL/GenBank/DDBJ databases">
        <title>Genome sequencing of Stegodyphus mimosarum.</title>
        <authorList>
            <person name="Bechsgaard J."/>
        </authorList>
    </citation>
    <scope>NUCLEOTIDE SEQUENCE [LARGE SCALE GENOMIC DNA]</scope>
</reference>
<name>A0A087U205_STEMI</name>
<sequence length="38" mass="4461">MVYCGRLLKHSGFSFLLVDTNTYMVRIVRCFAKHFGSY</sequence>